<proteinExistence type="evidence at transcript level"/>
<dbReference type="EMBL" id="BT124422">
    <property type="protein sequence ID" value="ADE77672.1"/>
    <property type="molecule type" value="mRNA"/>
</dbReference>
<dbReference type="AlphaFoldDB" id="D5ADQ3"/>
<sequence>MAIRSSDSRSEKAFYDPFYMARDGPHKNNCDDSPLKLFDDFSVASHVHILKPRMVSVNVRSVLQENEKNSQLQNHRGSVVEKDEEDHQPQK</sequence>
<accession>D5ADQ3</accession>
<name>D5ADQ3_PICSI</name>
<reference evidence="2" key="1">
    <citation type="submission" date="2010-04" db="EMBL/GenBank/DDBJ databases">
        <authorList>
            <person name="Reid K.E."/>
            <person name="Liao N."/>
            <person name="Chan S."/>
            <person name="Docking R."/>
            <person name="Taylor G."/>
            <person name="Moore R."/>
            <person name="Mayo M."/>
            <person name="Munro S."/>
            <person name="King J."/>
            <person name="Yanchuk A."/>
            <person name="Holt R."/>
            <person name="Jones S."/>
            <person name="Marra M."/>
            <person name="Ritland C.E."/>
            <person name="Ritland K."/>
            <person name="Bohlmann J."/>
        </authorList>
    </citation>
    <scope>NUCLEOTIDE SEQUENCE</scope>
    <source>
        <tissue evidence="2">Bud</tissue>
    </source>
</reference>
<feature type="compositionally biased region" description="Polar residues" evidence="1">
    <location>
        <begin position="65"/>
        <end position="76"/>
    </location>
</feature>
<evidence type="ECO:0000256" key="1">
    <source>
        <dbReference type="SAM" id="MobiDB-lite"/>
    </source>
</evidence>
<feature type="compositionally biased region" description="Basic and acidic residues" evidence="1">
    <location>
        <begin position="78"/>
        <end position="91"/>
    </location>
</feature>
<organism evidence="2">
    <name type="scientific">Picea sitchensis</name>
    <name type="common">Sitka spruce</name>
    <name type="synonym">Pinus sitchensis</name>
    <dbReference type="NCBI Taxonomy" id="3332"/>
    <lineage>
        <taxon>Eukaryota</taxon>
        <taxon>Viridiplantae</taxon>
        <taxon>Streptophyta</taxon>
        <taxon>Embryophyta</taxon>
        <taxon>Tracheophyta</taxon>
        <taxon>Spermatophyta</taxon>
        <taxon>Pinopsida</taxon>
        <taxon>Pinidae</taxon>
        <taxon>Conifers I</taxon>
        <taxon>Pinales</taxon>
        <taxon>Pinaceae</taxon>
        <taxon>Picea</taxon>
    </lineage>
</organism>
<feature type="region of interest" description="Disordered" evidence="1">
    <location>
        <begin position="65"/>
        <end position="91"/>
    </location>
</feature>
<evidence type="ECO:0000313" key="2">
    <source>
        <dbReference type="EMBL" id="ADE77672.1"/>
    </source>
</evidence>
<protein>
    <submittedName>
        <fullName evidence="2">Uncharacterized protein</fullName>
    </submittedName>
</protein>